<dbReference type="InterPro" id="IPR057326">
    <property type="entry name" value="KR_dom"/>
</dbReference>
<accession>A0A2C5ZMA9</accession>
<dbReference type="CDD" id="cd05195">
    <property type="entry name" value="enoyl_red"/>
    <property type="match status" value="1"/>
</dbReference>
<dbReference type="AlphaFoldDB" id="A0A2C5ZMA9"/>
<dbReference type="GO" id="GO:0016740">
    <property type="term" value="F:transferase activity"/>
    <property type="evidence" value="ECO:0007669"/>
    <property type="project" value="UniProtKB-KW"/>
</dbReference>
<keyword evidence="3" id="KW-0808">Transferase</keyword>
<reference evidence="8 9" key="1">
    <citation type="submission" date="2017-06" db="EMBL/GenBank/DDBJ databases">
        <title>Ant-infecting Ophiocordyceps genomes reveal a high diversity of potential behavioral manipulation genes and a possible major role for enterotoxins.</title>
        <authorList>
            <person name="De Bekker C."/>
            <person name="Evans H.C."/>
            <person name="Brachmann A."/>
            <person name="Hughes D.P."/>
        </authorList>
    </citation>
    <scope>NUCLEOTIDE SEQUENCE [LARGE SCALE GENOMIC DNA]</scope>
    <source>
        <strain evidence="8 9">Map16</strain>
    </source>
</reference>
<dbReference type="GO" id="GO:0016491">
    <property type="term" value="F:oxidoreductase activity"/>
    <property type="evidence" value="ECO:0007669"/>
    <property type="project" value="UniProtKB-KW"/>
</dbReference>
<name>A0A2C5ZMA9_9HYPO</name>
<dbReference type="InterPro" id="IPR050444">
    <property type="entry name" value="Polyketide_Synthase"/>
</dbReference>
<dbReference type="PANTHER" id="PTHR45681">
    <property type="entry name" value="POLYKETIDE SYNTHASE 44-RELATED"/>
    <property type="match status" value="1"/>
</dbReference>
<dbReference type="Pfam" id="PF00107">
    <property type="entry name" value="ADH_zinc_N"/>
    <property type="match status" value="1"/>
</dbReference>
<evidence type="ECO:0000256" key="5">
    <source>
        <dbReference type="ARBA" id="ARBA00023268"/>
    </source>
</evidence>
<evidence type="ECO:0000259" key="6">
    <source>
        <dbReference type="SMART" id="SM00822"/>
    </source>
</evidence>
<dbReference type="Proteomes" id="UP000226431">
    <property type="component" value="Unassembled WGS sequence"/>
</dbReference>
<feature type="domain" description="Ketoreductase" evidence="6">
    <location>
        <begin position="171"/>
        <end position="311"/>
    </location>
</feature>
<dbReference type="STRING" id="2004952.A0A2C5ZMA9"/>
<evidence type="ECO:0000256" key="4">
    <source>
        <dbReference type="ARBA" id="ARBA00023002"/>
    </source>
</evidence>
<comment type="caution">
    <text evidence="8">The sequence shown here is derived from an EMBL/GenBank/DDBJ whole genome shotgun (WGS) entry which is preliminary data.</text>
</comment>
<organism evidence="8 9">
    <name type="scientific">Ophiocordyceps camponoti-rufipedis</name>
    <dbReference type="NCBI Taxonomy" id="2004952"/>
    <lineage>
        <taxon>Eukaryota</taxon>
        <taxon>Fungi</taxon>
        <taxon>Dikarya</taxon>
        <taxon>Ascomycota</taxon>
        <taxon>Pezizomycotina</taxon>
        <taxon>Sordariomycetes</taxon>
        <taxon>Hypocreomycetidae</taxon>
        <taxon>Hypocreales</taxon>
        <taxon>Ophiocordycipitaceae</taxon>
        <taxon>Ophiocordyceps</taxon>
    </lineage>
</organism>
<evidence type="ECO:0000259" key="7">
    <source>
        <dbReference type="SMART" id="SM00829"/>
    </source>
</evidence>
<dbReference type="SMART" id="SM00829">
    <property type="entry name" value="PKS_ER"/>
    <property type="match status" value="1"/>
</dbReference>
<keyword evidence="1" id="KW-0596">Phosphopantetheine</keyword>
<dbReference type="OrthoDB" id="329835at2759"/>
<evidence type="ECO:0000256" key="1">
    <source>
        <dbReference type="ARBA" id="ARBA00022450"/>
    </source>
</evidence>
<evidence type="ECO:0000256" key="2">
    <source>
        <dbReference type="ARBA" id="ARBA00022553"/>
    </source>
</evidence>
<dbReference type="Gene3D" id="3.90.180.10">
    <property type="entry name" value="Medium-chain alcohol dehydrogenases, catalytic domain"/>
    <property type="match status" value="1"/>
</dbReference>
<keyword evidence="9" id="KW-1185">Reference proteome</keyword>
<protein>
    <submittedName>
        <fullName evidence="8">Uncharacterized protein</fullName>
    </submittedName>
</protein>
<keyword evidence="5" id="KW-0511">Multifunctional enzyme</keyword>
<dbReference type="Pfam" id="PF08659">
    <property type="entry name" value="KR"/>
    <property type="match status" value="1"/>
</dbReference>
<dbReference type="PANTHER" id="PTHR45681:SF6">
    <property type="entry name" value="POLYKETIDE SYNTHASE 37"/>
    <property type="match status" value="1"/>
</dbReference>
<keyword evidence="2" id="KW-0597">Phosphoprotein</keyword>
<keyword evidence="4" id="KW-0560">Oxidoreductase</keyword>
<sequence>MDLKTAAAVPVAYCTALYALRDVARLEMGESILIHSEAGAVGQAAITIARFLGAEEIFVTAGSKEKPAFITEKFGIPSHHVLSSRELTFGDEIAQLTDGHGVDVILNSLSEEALAIGCRSLSPFGRFIEVGKRDIVSNERLEMRQVEKKNSFSAIDLDLVARERPQRLKELLETSLRVISLERLDIIQPLSVRHASQVEEQLRTMQTGKHMGNQYEDSFTRPWLSSLFQSMSHEQWHQGIAVKAHGTDLLCETLADNLDFFILLGSASAIVGGRGQGNYGADNTVQDSIARHQAALGRPCIAIDAGVVLEAGWVARRSSLVDQKLFQQ</sequence>
<evidence type="ECO:0000313" key="9">
    <source>
        <dbReference type="Proteomes" id="UP000226431"/>
    </source>
</evidence>
<dbReference type="InterPro" id="IPR020843">
    <property type="entry name" value="ER"/>
</dbReference>
<dbReference type="FunFam" id="3.40.50.720:FF:000209">
    <property type="entry name" value="Polyketide synthase Pks12"/>
    <property type="match status" value="1"/>
</dbReference>
<proteinExistence type="predicted"/>
<dbReference type="InterPro" id="IPR013968">
    <property type="entry name" value="PKS_KR"/>
</dbReference>
<dbReference type="SMART" id="SM00822">
    <property type="entry name" value="PKS_KR"/>
    <property type="match status" value="1"/>
</dbReference>
<feature type="domain" description="Enoyl reductase (ER)" evidence="7">
    <location>
        <begin position="1"/>
        <end position="211"/>
    </location>
</feature>
<dbReference type="GO" id="GO:1901336">
    <property type="term" value="P:lactone biosynthetic process"/>
    <property type="evidence" value="ECO:0007669"/>
    <property type="project" value="UniProtKB-ARBA"/>
</dbReference>
<dbReference type="GO" id="GO:0044550">
    <property type="term" value="P:secondary metabolite biosynthetic process"/>
    <property type="evidence" value="ECO:0007669"/>
    <property type="project" value="UniProtKB-ARBA"/>
</dbReference>
<dbReference type="Gene3D" id="3.40.50.720">
    <property type="entry name" value="NAD(P)-binding Rossmann-like Domain"/>
    <property type="match status" value="1"/>
</dbReference>
<dbReference type="EMBL" id="NJES01000005">
    <property type="protein sequence ID" value="PHH80973.1"/>
    <property type="molecule type" value="Genomic_DNA"/>
</dbReference>
<evidence type="ECO:0000256" key="3">
    <source>
        <dbReference type="ARBA" id="ARBA00022679"/>
    </source>
</evidence>
<dbReference type="InterPro" id="IPR036291">
    <property type="entry name" value="NAD(P)-bd_dom_sf"/>
</dbReference>
<evidence type="ECO:0000313" key="8">
    <source>
        <dbReference type="EMBL" id="PHH80973.1"/>
    </source>
</evidence>
<dbReference type="InterPro" id="IPR013149">
    <property type="entry name" value="ADH-like_C"/>
</dbReference>
<dbReference type="SUPFAM" id="SSF51735">
    <property type="entry name" value="NAD(P)-binding Rossmann-fold domains"/>
    <property type="match status" value="2"/>
</dbReference>
<gene>
    <name evidence="8" type="ORF">CDD80_5183</name>
</gene>